<dbReference type="GO" id="GO:0071034">
    <property type="term" value="P:CUT catabolic process"/>
    <property type="evidence" value="ECO:0007669"/>
    <property type="project" value="TreeGrafter"/>
</dbReference>
<dbReference type="PANTHER" id="PTHR21321:SF4">
    <property type="entry name" value="EXOSOME COMPLEX COMPONENT RRP4"/>
    <property type="match status" value="1"/>
</dbReference>
<dbReference type="SUPFAM" id="SSF50249">
    <property type="entry name" value="Nucleic acid-binding proteins"/>
    <property type="match status" value="1"/>
</dbReference>
<dbReference type="EMBL" id="AP011532">
    <property type="protein sequence ID" value="BAI62700.1"/>
    <property type="molecule type" value="Genomic_DNA"/>
</dbReference>
<dbReference type="CDD" id="cd22524">
    <property type="entry name" value="KH-I_Rrp4_prokar"/>
    <property type="match status" value="1"/>
</dbReference>
<dbReference type="GO" id="GO:0005737">
    <property type="term" value="C:cytoplasm"/>
    <property type="evidence" value="ECO:0007669"/>
    <property type="project" value="UniProtKB-SubCell"/>
</dbReference>
<evidence type="ECO:0000256" key="5">
    <source>
        <dbReference type="HAMAP-Rule" id="MF_00623"/>
    </source>
</evidence>
<reference evidence="7 8" key="1">
    <citation type="journal article" date="2007" name="Appl. Environ. Microbiol.">
        <title>Isolation of key methanogens for global methane emission from rice paddy fields: a novel isolate affiliated with the clone cluster rice cluster I.</title>
        <authorList>
            <person name="Sakai S."/>
            <person name="Imachi H."/>
            <person name="Sekiguchi Y."/>
            <person name="Ohashi A."/>
            <person name="Harada H."/>
            <person name="Kamagata Y."/>
        </authorList>
    </citation>
    <scope>NUCLEOTIDE SEQUENCE [LARGE SCALE GENOMIC DNA]</scope>
    <source>
        <strain evidence="8">DSM 17711 / JCM 13418 / NBRC 101707 / SANAE</strain>
    </source>
</reference>
<dbReference type="InterPro" id="IPR004087">
    <property type="entry name" value="KH_dom"/>
</dbReference>
<dbReference type="InterPro" id="IPR004088">
    <property type="entry name" value="KH_dom_type_1"/>
</dbReference>
<dbReference type="InterPro" id="IPR054371">
    <property type="entry name" value="RRP4_N"/>
</dbReference>
<evidence type="ECO:0000256" key="4">
    <source>
        <dbReference type="ARBA" id="ARBA00022884"/>
    </source>
</evidence>
<dbReference type="eggNOG" id="arCOG00678">
    <property type="taxonomic scope" value="Archaea"/>
</dbReference>
<dbReference type="HAMAP" id="MF_00623">
    <property type="entry name" value="Exosome_Rrp4"/>
    <property type="match status" value="1"/>
</dbReference>
<dbReference type="STRING" id="304371.MCP_2628"/>
<dbReference type="AlphaFoldDB" id="D1Z1X8"/>
<feature type="domain" description="S1 motif" evidence="6">
    <location>
        <begin position="60"/>
        <end position="129"/>
    </location>
</feature>
<dbReference type="InterPro" id="IPR003029">
    <property type="entry name" value="S1_domain"/>
</dbReference>
<dbReference type="GO" id="GO:0008143">
    <property type="term" value="F:poly(A) binding"/>
    <property type="evidence" value="ECO:0007669"/>
    <property type="project" value="InterPro"/>
</dbReference>
<dbReference type="NCBIfam" id="NF003181">
    <property type="entry name" value="PRK04163.1-1"/>
    <property type="match status" value="1"/>
</dbReference>
<reference evidence="8" key="3">
    <citation type="journal article" date="2011" name="PLoS ONE">
        <title>Genome sequence of a mesophilic hydrogenotrophic methanogen Methanocella paludicola, the first cultivated representative of the order Methanocellales.</title>
        <authorList>
            <person name="Sakai S."/>
            <person name="Takaki Y."/>
            <person name="Shimamura S."/>
            <person name="Sekine M."/>
            <person name="Tajima T."/>
            <person name="Kosugi H."/>
            <person name="Ichikawa N."/>
            <person name="Tasumi E."/>
            <person name="Hiraki A.T."/>
            <person name="Shimizu A."/>
            <person name="Kato Y."/>
            <person name="Nishiko R."/>
            <person name="Mori K."/>
            <person name="Fujita N."/>
            <person name="Imachi H."/>
            <person name="Takai K."/>
        </authorList>
    </citation>
    <scope>NUCLEOTIDE SEQUENCE [LARGE SCALE GENOMIC DNA]</scope>
    <source>
        <strain evidence="8">DSM 17711 / JCM 13418 / NBRC 101707 / SANAE</strain>
    </source>
</reference>
<dbReference type="PROSITE" id="PS50084">
    <property type="entry name" value="KH_TYPE_1"/>
    <property type="match status" value="1"/>
</dbReference>
<protein>
    <recommendedName>
        <fullName evidence="5">Exosome complex component Rrp4</fullName>
    </recommendedName>
</protein>
<dbReference type="GO" id="GO:0000467">
    <property type="term" value="P:exonucleolytic trimming to generate mature 3'-end of 5.8S rRNA from tricistronic rRNA transcript (SSU-rRNA, 5.8S rRNA, LSU-rRNA)"/>
    <property type="evidence" value="ECO:0007669"/>
    <property type="project" value="TreeGrafter"/>
</dbReference>
<dbReference type="PROSITE" id="PS50126">
    <property type="entry name" value="S1"/>
    <property type="match status" value="1"/>
</dbReference>
<keyword evidence="2 5" id="KW-0963">Cytoplasm</keyword>
<dbReference type="SMART" id="SM00316">
    <property type="entry name" value="S1"/>
    <property type="match status" value="1"/>
</dbReference>
<keyword evidence="8" id="KW-1185">Reference proteome</keyword>
<dbReference type="InParanoid" id="D1Z1X8"/>
<evidence type="ECO:0000256" key="1">
    <source>
        <dbReference type="ARBA" id="ARBA00009155"/>
    </source>
</evidence>
<dbReference type="PANTHER" id="PTHR21321">
    <property type="entry name" value="PNAS-3 RELATED"/>
    <property type="match status" value="1"/>
</dbReference>
<dbReference type="SMART" id="SM00322">
    <property type="entry name" value="KH"/>
    <property type="match status" value="1"/>
</dbReference>
<gene>
    <name evidence="5" type="primary">rrp4</name>
    <name evidence="7" type="ordered locus">MCP_2628</name>
</gene>
<evidence type="ECO:0000256" key="3">
    <source>
        <dbReference type="ARBA" id="ARBA00022835"/>
    </source>
</evidence>
<evidence type="ECO:0000256" key="2">
    <source>
        <dbReference type="ARBA" id="ARBA00022490"/>
    </source>
</evidence>
<dbReference type="InterPro" id="IPR036612">
    <property type="entry name" value="KH_dom_type_1_sf"/>
</dbReference>
<comment type="subcellular location">
    <subcellularLocation>
        <location evidence="5">Cytoplasm</location>
    </subcellularLocation>
</comment>
<comment type="function">
    <text evidence="5">Non-catalytic component of the exosome, which is a complex involved in RNA degradation. Increases the RNA binding and the efficiency of RNA degradation. Confers strong poly(A) specificity to the exosome.</text>
</comment>
<name>D1Z1X8_METPS</name>
<comment type="subunit">
    <text evidence="5">Component of the archaeal exosome complex. Forms a trimer of Rrp4 and/or Csl4 subunits. The trimer associates with an hexameric ring-like arrangement composed of 3 Rrp41-Rrp42 heterodimers.</text>
</comment>
<dbReference type="GO" id="GO:0000178">
    <property type="term" value="C:exosome (RNase complex)"/>
    <property type="evidence" value="ECO:0007669"/>
    <property type="project" value="UniProtKB-KW"/>
</dbReference>
<dbReference type="SUPFAM" id="SSF54791">
    <property type="entry name" value="Eukaryotic type KH-domain (KH-domain type I)"/>
    <property type="match status" value="1"/>
</dbReference>
<organism evidence="7 8">
    <name type="scientific">Methanocella paludicola (strain DSM 17711 / JCM 13418 / NBRC 101707 / SANAE)</name>
    <dbReference type="NCBI Taxonomy" id="304371"/>
    <lineage>
        <taxon>Archaea</taxon>
        <taxon>Methanobacteriati</taxon>
        <taxon>Methanobacteriota</taxon>
        <taxon>Stenosarchaea group</taxon>
        <taxon>Methanomicrobia</taxon>
        <taxon>Methanocellales</taxon>
        <taxon>Methanocellaceae</taxon>
        <taxon>Methanocella</taxon>
    </lineage>
</organism>
<keyword evidence="4 5" id="KW-0694">RNA-binding</keyword>
<dbReference type="GO" id="GO:0034475">
    <property type="term" value="P:U4 snRNA 3'-end processing"/>
    <property type="evidence" value="ECO:0007669"/>
    <property type="project" value="TreeGrafter"/>
</dbReference>
<dbReference type="InterPro" id="IPR023474">
    <property type="entry name" value="Rrp4"/>
</dbReference>
<dbReference type="KEGG" id="mpd:MCP_2628"/>
<reference evidence="7 8" key="2">
    <citation type="journal article" date="2008" name="Int. J. Syst. Evol. Microbiol.">
        <title>Methanocella paludicola gen. nov., sp. nov., a methane-producing archaeon, the first isolate of the lineage 'Rice Cluster I', and proposal of the new archaeal order Methanocellales ord. nov.</title>
        <authorList>
            <person name="Sakai S."/>
            <person name="Imachi H."/>
            <person name="Hanada S."/>
            <person name="Ohashi A."/>
            <person name="Harada H."/>
            <person name="Kamagata Y."/>
        </authorList>
    </citation>
    <scope>NUCLEOTIDE SEQUENCE [LARGE SCALE GENOMIC DNA]</scope>
    <source>
        <strain evidence="8">DSM 17711 / JCM 13418 / NBRC 101707 / SANAE</strain>
    </source>
</reference>
<dbReference type="Gene3D" id="3.30.1370.10">
    <property type="entry name" value="K Homology domain, type 1"/>
    <property type="match status" value="1"/>
</dbReference>
<dbReference type="InterPro" id="IPR026699">
    <property type="entry name" value="Exosome_RNA_bind1/RRP40/RRP4"/>
</dbReference>
<dbReference type="Gene3D" id="2.40.50.100">
    <property type="match status" value="1"/>
</dbReference>
<comment type="similarity">
    <text evidence="1 5">Belongs to the RRP4 family.</text>
</comment>
<dbReference type="SUPFAM" id="SSF110324">
    <property type="entry name" value="Ribosomal L27 protein-like"/>
    <property type="match status" value="1"/>
</dbReference>
<evidence type="ECO:0000259" key="6">
    <source>
        <dbReference type="PROSITE" id="PS50126"/>
    </source>
</evidence>
<keyword evidence="3 5" id="KW-0271">Exosome</keyword>
<dbReference type="Pfam" id="PF15985">
    <property type="entry name" value="KH_6"/>
    <property type="match status" value="1"/>
</dbReference>
<evidence type="ECO:0000313" key="8">
    <source>
        <dbReference type="Proteomes" id="UP000001882"/>
    </source>
</evidence>
<sequence length="226" mass="25678">MDMEREIVVPGDMLGEDPKLAGIGTYVQDGRVYSANYGLVDRRTNIKVIPLSGRYIPARGDLVIGKIVDMTFSNWFADINSPYEGMLHISEFPERVDPANMGKYLHIGELIIARVEDVDPTMKVELTMRDEHLRILKQGRVIDISHVKIPRVIGRNGSMISMLKKDLNVSIFVGQNGRIWMKGDDKYVDLAIRTVFKIEREAHTSGLTDKIKEYISTELEQLRNTT</sequence>
<dbReference type="Gene3D" id="2.40.50.140">
    <property type="entry name" value="Nucleic acid-binding proteins"/>
    <property type="match status" value="1"/>
</dbReference>
<dbReference type="PATRIC" id="fig|304371.9.peg.2685"/>
<proteinExistence type="inferred from homology"/>
<dbReference type="InterPro" id="IPR048565">
    <property type="entry name" value="S1_RRP4"/>
</dbReference>
<dbReference type="Proteomes" id="UP000001882">
    <property type="component" value="Chromosome"/>
</dbReference>
<dbReference type="GO" id="GO:0071051">
    <property type="term" value="P:poly(A)-dependent snoRNA 3'-end processing"/>
    <property type="evidence" value="ECO:0007669"/>
    <property type="project" value="TreeGrafter"/>
</dbReference>
<dbReference type="CDD" id="cd05789">
    <property type="entry name" value="S1_Rrp4"/>
    <property type="match status" value="1"/>
</dbReference>
<dbReference type="Pfam" id="PF22625">
    <property type="entry name" value="ECR1_N_2"/>
    <property type="match status" value="1"/>
</dbReference>
<evidence type="ECO:0000313" key="7">
    <source>
        <dbReference type="EMBL" id="BAI62700.1"/>
    </source>
</evidence>
<accession>D1Z1X8</accession>
<dbReference type="InterPro" id="IPR012340">
    <property type="entry name" value="NA-bd_OB-fold"/>
</dbReference>
<dbReference type="Pfam" id="PF21266">
    <property type="entry name" value="S1_RRP4"/>
    <property type="match status" value="1"/>
</dbReference>